<gene>
    <name evidence="2" type="ORF">C4532_10785</name>
</gene>
<name>A0A419EXI4_9BACT</name>
<dbReference type="GO" id="GO:0016779">
    <property type="term" value="F:nucleotidyltransferase activity"/>
    <property type="evidence" value="ECO:0007669"/>
    <property type="project" value="UniProtKB-ARBA"/>
</dbReference>
<dbReference type="InterPro" id="IPR029044">
    <property type="entry name" value="Nucleotide-diphossugar_trans"/>
</dbReference>
<dbReference type="EMBL" id="QZKI01000081">
    <property type="protein sequence ID" value="RJP69517.1"/>
    <property type="molecule type" value="Genomic_DNA"/>
</dbReference>
<protein>
    <recommendedName>
        <fullName evidence="1">MobA-like NTP transferase domain-containing protein</fullName>
    </recommendedName>
</protein>
<evidence type="ECO:0000313" key="2">
    <source>
        <dbReference type="EMBL" id="RJP69517.1"/>
    </source>
</evidence>
<evidence type="ECO:0000313" key="3">
    <source>
        <dbReference type="Proteomes" id="UP000285961"/>
    </source>
</evidence>
<feature type="domain" description="MobA-like NTP transferase" evidence="1">
    <location>
        <begin position="56"/>
        <end position="161"/>
    </location>
</feature>
<dbReference type="SUPFAM" id="SSF53448">
    <property type="entry name" value="Nucleotide-diphospho-sugar transferases"/>
    <property type="match status" value="1"/>
</dbReference>
<dbReference type="Proteomes" id="UP000285961">
    <property type="component" value="Unassembled WGS sequence"/>
</dbReference>
<dbReference type="AlphaFoldDB" id="A0A419EXI4"/>
<accession>A0A419EXI4</accession>
<proteinExistence type="predicted"/>
<evidence type="ECO:0000259" key="1">
    <source>
        <dbReference type="Pfam" id="PF12804"/>
    </source>
</evidence>
<feature type="non-terminal residue" evidence="2">
    <location>
        <position position="1"/>
    </location>
</feature>
<sequence length="314" mass="35144">AVCFHAAAVGVGHAEPANPSGDAQERRDARIVAVLFSVGQTENARKEFSHVPNLDLLEINGTPMIMHVYNALCESRYIDKVVIVAAPEIEGRLTLRQTPETSFVIDRGDASENVRFGIDEVSKGDLILFIPSDLVLVTAESIDHLIERVLAEKDVDIFFPLVSREACERKYPEERRTYAHFKEGQYTGGHVEFLRPDLFLQHADQVQTNKDSLYDLYAMRKSTLGMMRFLGLKLTVKYILGTLSPNDIEEHIYDKYHVRAKTLYWDDPDLSTDLSEPGDIPMITRALEQRVLAHSHAPKPGANSVSGSDHSNGV</sequence>
<comment type="caution">
    <text evidence="2">The sequence shown here is derived from an EMBL/GenBank/DDBJ whole genome shotgun (WGS) entry which is preliminary data.</text>
</comment>
<dbReference type="Gene3D" id="3.90.550.10">
    <property type="entry name" value="Spore Coat Polysaccharide Biosynthesis Protein SpsA, Chain A"/>
    <property type="match status" value="1"/>
</dbReference>
<dbReference type="InterPro" id="IPR025877">
    <property type="entry name" value="MobA-like_NTP_Trfase"/>
</dbReference>
<organism evidence="2 3">
    <name type="scientific">Candidatus Abyssobacteria bacterium SURF_17</name>
    <dbReference type="NCBI Taxonomy" id="2093361"/>
    <lineage>
        <taxon>Bacteria</taxon>
        <taxon>Pseudomonadati</taxon>
        <taxon>Candidatus Hydrogenedentota</taxon>
        <taxon>Candidatus Abyssobacteria</taxon>
    </lineage>
</organism>
<dbReference type="Pfam" id="PF12804">
    <property type="entry name" value="NTP_transf_3"/>
    <property type="match status" value="1"/>
</dbReference>
<reference evidence="2 3" key="1">
    <citation type="journal article" date="2017" name="ISME J.">
        <title>Energy and carbon metabolisms in a deep terrestrial subsurface fluid microbial community.</title>
        <authorList>
            <person name="Momper L."/>
            <person name="Jungbluth S.P."/>
            <person name="Lee M.D."/>
            <person name="Amend J.P."/>
        </authorList>
    </citation>
    <scope>NUCLEOTIDE SEQUENCE [LARGE SCALE GENOMIC DNA]</scope>
    <source>
        <strain evidence="2">SURF_17</strain>
    </source>
</reference>